<dbReference type="Gene3D" id="3.40.250.10">
    <property type="entry name" value="Rhodanese-like domain"/>
    <property type="match status" value="1"/>
</dbReference>
<dbReference type="PROSITE" id="PS50235">
    <property type="entry name" value="USP_3"/>
    <property type="match status" value="1"/>
</dbReference>
<dbReference type="PANTHER" id="PTHR21646">
    <property type="entry name" value="UBIQUITIN CARBOXYL-TERMINAL HYDROLASE"/>
    <property type="match status" value="1"/>
</dbReference>
<gene>
    <name evidence="5" type="ORF">QE152_g9462</name>
</gene>
<comment type="similarity">
    <text evidence="2">Belongs to the peptidase C19 family.</text>
</comment>
<sequence length="796" mass="92756">MPRDLYLARDISALDTIAKHSIEQTKNLKLTNAYKAADKLYLCIDSNPEDEEKTYIHITRYLLMLNYIYKNEKDERYFKLMYDKHRQNLTQRHIELKTNLVNRYKVYTQPVTPRIIQGDEIIPTPTTPEVNIFGRDKYITCQQLYEARNIKDSVLIMDIRSRAQFENSQLKIFTVINIDEKLVKSGLSAHKLGETLPNDVKEVYDGRSSYEYIVLLDLDTSQDNYLTSKLRTLYLILTEWDINTIYKRTPHILKGGYIDFIERYPTFSTNPKILLQQKNEDLDELLDLDNVQYPDEPTSMKEDSNRINTEINTLYKDIIDISHKLLEYERQILDKQKKFYDPANVSMKKAIETDIAHLTAAKLDLNSKRKNFNCKLQSLLEKSPLDDIQKKVELRDIDLKIVNISREYRKLMEAHRVVKEEAAAMPNNSVLGGSSVSSGPDVIGDNAIVHPSPGAHKPDVPVINRSTKPKSIARSENLGLVGLSNIRNTCYMNSIIQCFRHLPSIKNYFLSGTFEQQITTPNPTLIFELGDLIRKLWTTNNKSICPNDFYKRVTSLNPVYRHGNHEDANEFFMFIYDHIFEDTAYQVKRDRYAEAKYQTLYDRLQYKDSFFVKEFYHQIRTDCVCGGCRKKCLKYDIENVLMMGVPAKGSCSIEELFDEFMHTCDISDYYCRKCERKGDIFREFSFQPKVIAFLLKRYTYGRGIAEKITVPCDFPTDNFRMGRATYKLWAVSLHQGGMDAGHYTAVCLNSEDGNWYEFNDEIVRPANIHSRSIKEKIYMLFYESEDGSDEGFSEIK</sequence>
<dbReference type="SUPFAM" id="SSF54001">
    <property type="entry name" value="Cysteine proteinases"/>
    <property type="match status" value="1"/>
</dbReference>
<dbReference type="InterPro" id="IPR028889">
    <property type="entry name" value="USP"/>
</dbReference>
<dbReference type="AlphaFoldDB" id="A0AAW1LYB4"/>
<reference evidence="5 6" key="1">
    <citation type="journal article" date="2024" name="BMC Genomics">
        <title>De novo assembly and annotation of Popillia japonica's genome with initial clues to its potential as an invasive pest.</title>
        <authorList>
            <person name="Cucini C."/>
            <person name="Boschi S."/>
            <person name="Funari R."/>
            <person name="Cardaioli E."/>
            <person name="Iannotti N."/>
            <person name="Marturano G."/>
            <person name="Paoli F."/>
            <person name="Bruttini M."/>
            <person name="Carapelli A."/>
            <person name="Frati F."/>
            <person name="Nardi F."/>
        </authorList>
    </citation>
    <scope>NUCLEOTIDE SEQUENCE [LARGE SCALE GENOMIC DNA]</scope>
    <source>
        <strain evidence="5">DMR45628</strain>
    </source>
</reference>
<accession>A0AAW1LYB4</accession>
<feature type="domain" description="USP" evidence="4">
    <location>
        <begin position="481"/>
        <end position="785"/>
    </location>
</feature>
<proteinExistence type="inferred from homology"/>
<comment type="caution">
    <text evidence="5">The sequence shown here is derived from an EMBL/GenBank/DDBJ whole genome shotgun (WGS) entry which is preliminary data.</text>
</comment>
<dbReference type="PROSITE" id="PS00973">
    <property type="entry name" value="USP_2"/>
    <property type="match status" value="1"/>
</dbReference>
<dbReference type="GO" id="GO:0004843">
    <property type="term" value="F:cysteine-type deubiquitinase activity"/>
    <property type="evidence" value="ECO:0007669"/>
    <property type="project" value="UniProtKB-EC"/>
</dbReference>
<dbReference type="InterPro" id="IPR036873">
    <property type="entry name" value="Rhodanese-like_dom_sf"/>
</dbReference>
<dbReference type="PANTHER" id="PTHR21646:SF46">
    <property type="entry name" value="UBIQUITIN CARBOXYL-TERMINAL HYDROLASE"/>
    <property type="match status" value="1"/>
</dbReference>
<dbReference type="InterPro" id="IPR038765">
    <property type="entry name" value="Papain-like_cys_pep_sf"/>
</dbReference>
<evidence type="ECO:0000259" key="4">
    <source>
        <dbReference type="PROSITE" id="PS50235"/>
    </source>
</evidence>
<dbReference type="InterPro" id="IPR050185">
    <property type="entry name" value="Ub_carboxyl-term_hydrolase"/>
</dbReference>
<dbReference type="InterPro" id="IPR001394">
    <property type="entry name" value="Peptidase_C19_UCH"/>
</dbReference>
<dbReference type="InterPro" id="IPR018200">
    <property type="entry name" value="USP_CS"/>
</dbReference>
<evidence type="ECO:0000313" key="6">
    <source>
        <dbReference type="Proteomes" id="UP001458880"/>
    </source>
</evidence>
<comment type="catalytic activity">
    <reaction evidence="1">
        <text>Thiol-dependent hydrolysis of ester, thioester, amide, peptide and isopeptide bonds formed by the C-terminal Gly of ubiquitin (a 76-residue protein attached to proteins as an intracellular targeting signal).</text>
        <dbReference type="EC" id="3.4.19.12"/>
    </reaction>
</comment>
<dbReference type="GO" id="GO:0016579">
    <property type="term" value="P:protein deubiquitination"/>
    <property type="evidence" value="ECO:0007669"/>
    <property type="project" value="InterPro"/>
</dbReference>
<dbReference type="EMBL" id="JASPKY010000081">
    <property type="protein sequence ID" value="KAK9738844.1"/>
    <property type="molecule type" value="Genomic_DNA"/>
</dbReference>
<protein>
    <recommendedName>
        <fullName evidence="3">ubiquitinyl hydrolase 1</fullName>
        <ecNumber evidence="3">3.4.19.12</ecNumber>
    </recommendedName>
</protein>
<evidence type="ECO:0000256" key="2">
    <source>
        <dbReference type="ARBA" id="ARBA00009085"/>
    </source>
</evidence>
<dbReference type="Pfam" id="PF00443">
    <property type="entry name" value="UCH"/>
    <property type="match status" value="1"/>
</dbReference>
<dbReference type="Gene3D" id="3.90.70.10">
    <property type="entry name" value="Cysteine proteinases"/>
    <property type="match status" value="1"/>
</dbReference>
<dbReference type="SUPFAM" id="SSF52821">
    <property type="entry name" value="Rhodanese/Cell cycle control phosphatase"/>
    <property type="match status" value="1"/>
</dbReference>
<dbReference type="SUPFAM" id="SSF140856">
    <property type="entry name" value="USP8 N-terminal domain-like"/>
    <property type="match status" value="1"/>
</dbReference>
<keyword evidence="5" id="KW-0378">Hydrolase</keyword>
<evidence type="ECO:0000313" key="5">
    <source>
        <dbReference type="EMBL" id="KAK9738844.1"/>
    </source>
</evidence>
<evidence type="ECO:0000256" key="3">
    <source>
        <dbReference type="ARBA" id="ARBA00012759"/>
    </source>
</evidence>
<evidence type="ECO:0000256" key="1">
    <source>
        <dbReference type="ARBA" id="ARBA00000707"/>
    </source>
</evidence>
<name>A0AAW1LYB4_POPJA</name>
<organism evidence="5 6">
    <name type="scientific">Popillia japonica</name>
    <name type="common">Japanese beetle</name>
    <dbReference type="NCBI Taxonomy" id="7064"/>
    <lineage>
        <taxon>Eukaryota</taxon>
        <taxon>Metazoa</taxon>
        <taxon>Ecdysozoa</taxon>
        <taxon>Arthropoda</taxon>
        <taxon>Hexapoda</taxon>
        <taxon>Insecta</taxon>
        <taxon>Pterygota</taxon>
        <taxon>Neoptera</taxon>
        <taxon>Endopterygota</taxon>
        <taxon>Coleoptera</taxon>
        <taxon>Polyphaga</taxon>
        <taxon>Scarabaeiformia</taxon>
        <taxon>Scarabaeidae</taxon>
        <taxon>Rutelinae</taxon>
        <taxon>Popillia</taxon>
    </lineage>
</organism>
<dbReference type="EC" id="3.4.19.12" evidence="3"/>
<keyword evidence="6" id="KW-1185">Reference proteome</keyword>
<dbReference type="Proteomes" id="UP001458880">
    <property type="component" value="Unassembled WGS sequence"/>
</dbReference>